<dbReference type="GO" id="GO:0005525">
    <property type="term" value="F:GTP binding"/>
    <property type="evidence" value="ECO:0007669"/>
    <property type="project" value="UniProtKB-UniRule"/>
</dbReference>
<comment type="similarity">
    <text evidence="2 10">Belongs to the TRAFAC class TrmE-Era-EngA-EngB-Septin-like GTPase superfamily. EngB GTPase family.</text>
</comment>
<evidence type="ECO:0000256" key="10">
    <source>
        <dbReference type="HAMAP-Rule" id="MF_00321"/>
    </source>
</evidence>
<keyword evidence="8 10" id="KW-0717">Septation</keyword>
<evidence type="ECO:0000313" key="12">
    <source>
        <dbReference type="EMBL" id="GBF34904.1"/>
    </source>
</evidence>
<keyword evidence="7 10" id="KW-0342">GTP-binding</keyword>
<gene>
    <name evidence="10" type="primary">engB</name>
    <name evidence="12" type="ORF">DCCM_4024</name>
</gene>
<dbReference type="NCBIfam" id="TIGR00231">
    <property type="entry name" value="small_GTP"/>
    <property type="match status" value="1"/>
</dbReference>
<evidence type="ECO:0000313" key="13">
    <source>
        <dbReference type="Proteomes" id="UP000239549"/>
    </source>
</evidence>
<evidence type="ECO:0000256" key="5">
    <source>
        <dbReference type="ARBA" id="ARBA00022741"/>
    </source>
</evidence>
<comment type="caution">
    <text evidence="12">The sequence shown here is derived from an EMBL/GenBank/DDBJ whole genome shotgun (WGS) entry which is preliminary data.</text>
</comment>
<feature type="domain" description="EngB-type G" evidence="11">
    <location>
        <begin position="22"/>
        <end position="195"/>
    </location>
</feature>
<keyword evidence="4" id="KW-0479">Metal-binding</keyword>
<dbReference type="SUPFAM" id="SSF52540">
    <property type="entry name" value="P-loop containing nucleoside triphosphate hydrolases"/>
    <property type="match status" value="1"/>
</dbReference>
<keyword evidence="3 10" id="KW-0132">Cell division</keyword>
<dbReference type="Pfam" id="PF01926">
    <property type="entry name" value="MMR_HSR1"/>
    <property type="match status" value="1"/>
</dbReference>
<dbReference type="PANTHER" id="PTHR11649:SF13">
    <property type="entry name" value="ENGB-TYPE G DOMAIN-CONTAINING PROTEIN"/>
    <property type="match status" value="1"/>
</dbReference>
<dbReference type="PROSITE" id="PS51706">
    <property type="entry name" value="G_ENGB"/>
    <property type="match status" value="1"/>
</dbReference>
<comment type="function">
    <text evidence="10">Necessary for normal cell division and for the maintenance of normal septation.</text>
</comment>
<dbReference type="NCBIfam" id="TIGR03598">
    <property type="entry name" value="GTPase_YsxC"/>
    <property type="match status" value="1"/>
</dbReference>
<reference evidence="13" key="1">
    <citation type="submission" date="2018-02" db="EMBL/GenBank/DDBJ databases">
        <title>Genome sequence of Desulfocucumis palustris strain NAW-5.</title>
        <authorList>
            <person name="Watanabe M."/>
            <person name="Kojima H."/>
            <person name="Fukui M."/>
        </authorList>
    </citation>
    <scope>NUCLEOTIDE SEQUENCE [LARGE SCALE GENOMIC DNA]</scope>
    <source>
        <strain evidence="13">NAW-5</strain>
    </source>
</reference>
<evidence type="ECO:0000256" key="8">
    <source>
        <dbReference type="ARBA" id="ARBA00023210"/>
    </source>
</evidence>
<keyword evidence="5 10" id="KW-0547">Nucleotide-binding</keyword>
<keyword evidence="13" id="KW-1185">Reference proteome</keyword>
<dbReference type="GO" id="GO:0000917">
    <property type="term" value="P:division septum assembly"/>
    <property type="evidence" value="ECO:0007669"/>
    <property type="project" value="UniProtKB-KW"/>
</dbReference>
<name>A0A2L2XFW5_9FIRM</name>
<sequence length="200" mass="22327">MKIITAEFEKTAVDLKSCPAGERPEIALAGRSNVGKSSLLNKLVNRKGLARTSNTPGRTQAINFFLINGGFYLVDLPGYGYARVPVQVKAKWGPMVEKYLKERSQLKGVLQLVDVRHRPTEQDIQFYRWLLHFGLPAAVAVTKCDKLSRNQINKQIKIIKDALELKQEHPLVLFSALSGQGRDEIINIIEEMIGLDGTGQ</sequence>
<dbReference type="RefSeq" id="WP_104373062.1">
    <property type="nucleotide sequence ID" value="NZ_BFAV01000153.1"/>
</dbReference>
<evidence type="ECO:0000256" key="6">
    <source>
        <dbReference type="ARBA" id="ARBA00022842"/>
    </source>
</evidence>
<dbReference type="GO" id="GO:0046872">
    <property type="term" value="F:metal ion binding"/>
    <property type="evidence" value="ECO:0007669"/>
    <property type="project" value="UniProtKB-KW"/>
</dbReference>
<dbReference type="InterPro" id="IPR006073">
    <property type="entry name" value="GTP-bd"/>
</dbReference>
<dbReference type="CDD" id="cd01876">
    <property type="entry name" value="YihA_EngB"/>
    <property type="match status" value="1"/>
</dbReference>
<evidence type="ECO:0000256" key="4">
    <source>
        <dbReference type="ARBA" id="ARBA00022723"/>
    </source>
</evidence>
<dbReference type="Gene3D" id="3.40.50.300">
    <property type="entry name" value="P-loop containing nucleotide triphosphate hydrolases"/>
    <property type="match status" value="1"/>
</dbReference>
<evidence type="ECO:0000259" key="11">
    <source>
        <dbReference type="PROSITE" id="PS51706"/>
    </source>
</evidence>
<accession>A0A2L2XFW5</accession>
<evidence type="ECO:0000256" key="2">
    <source>
        <dbReference type="ARBA" id="ARBA00009638"/>
    </source>
</evidence>
<dbReference type="PANTHER" id="PTHR11649">
    <property type="entry name" value="MSS1/TRME-RELATED GTP-BINDING PROTEIN"/>
    <property type="match status" value="1"/>
</dbReference>
<dbReference type="InterPro" id="IPR027417">
    <property type="entry name" value="P-loop_NTPase"/>
</dbReference>
<protein>
    <recommendedName>
        <fullName evidence="10">Probable GTP-binding protein EngB</fullName>
    </recommendedName>
</protein>
<dbReference type="GO" id="GO:0005829">
    <property type="term" value="C:cytosol"/>
    <property type="evidence" value="ECO:0007669"/>
    <property type="project" value="TreeGrafter"/>
</dbReference>
<organism evidence="12 13">
    <name type="scientific">Desulfocucumis palustris</name>
    <dbReference type="NCBI Taxonomy" id="1898651"/>
    <lineage>
        <taxon>Bacteria</taxon>
        <taxon>Bacillati</taxon>
        <taxon>Bacillota</taxon>
        <taxon>Clostridia</taxon>
        <taxon>Eubacteriales</taxon>
        <taxon>Desulfocucumaceae</taxon>
        <taxon>Desulfocucumis</taxon>
    </lineage>
</organism>
<dbReference type="EMBL" id="BFAV01000153">
    <property type="protein sequence ID" value="GBF34904.1"/>
    <property type="molecule type" value="Genomic_DNA"/>
</dbReference>
<dbReference type="InterPro" id="IPR005225">
    <property type="entry name" value="Small_GTP-bd"/>
</dbReference>
<dbReference type="InterPro" id="IPR019987">
    <property type="entry name" value="GTP-bd_ribosome_bio_YsxC"/>
</dbReference>
<keyword evidence="6" id="KW-0460">Magnesium</keyword>
<dbReference type="OrthoDB" id="9804921at2"/>
<dbReference type="AlphaFoldDB" id="A0A2L2XFW5"/>
<dbReference type="Proteomes" id="UP000239549">
    <property type="component" value="Unassembled WGS sequence"/>
</dbReference>
<evidence type="ECO:0000256" key="9">
    <source>
        <dbReference type="ARBA" id="ARBA00023306"/>
    </source>
</evidence>
<proteinExistence type="inferred from homology"/>
<keyword evidence="9 10" id="KW-0131">Cell cycle</keyword>
<dbReference type="FunFam" id="3.40.50.300:FF:000098">
    <property type="entry name" value="Probable GTP-binding protein EngB"/>
    <property type="match status" value="1"/>
</dbReference>
<dbReference type="HAMAP" id="MF_00321">
    <property type="entry name" value="GTPase_EngB"/>
    <property type="match status" value="1"/>
</dbReference>
<comment type="cofactor">
    <cofactor evidence="1">
        <name>Mg(2+)</name>
        <dbReference type="ChEBI" id="CHEBI:18420"/>
    </cofactor>
</comment>
<evidence type="ECO:0000256" key="3">
    <source>
        <dbReference type="ARBA" id="ARBA00022618"/>
    </source>
</evidence>
<dbReference type="InterPro" id="IPR030393">
    <property type="entry name" value="G_ENGB_dom"/>
</dbReference>
<evidence type="ECO:0000256" key="1">
    <source>
        <dbReference type="ARBA" id="ARBA00001946"/>
    </source>
</evidence>
<evidence type="ECO:0000256" key="7">
    <source>
        <dbReference type="ARBA" id="ARBA00023134"/>
    </source>
</evidence>